<evidence type="ECO:0000313" key="2">
    <source>
        <dbReference type="Proteomes" id="UP000315113"/>
    </source>
</evidence>
<evidence type="ECO:0000313" key="1">
    <source>
        <dbReference type="EMBL" id="TRU35573.1"/>
    </source>
</evidence>
<gene>
    <name evidence="1" type="ORF">EWV78_10660</name>
</gene>
<sequence>MPLTLNLTSEIEQYLSQKATEKGLSLEAYALKLLKDTILEQEKQTKLLNLLQSWIDEEDEQEQQETGEYLIEALDQDRLSERPLFPAELKGVTW</sequence>
<dbReference type="AlphaFoldDB" id="A0A552EM76"/>
<reference evidence="1 2" key="1">
    <citation type="submission" date="2019-01" db="EMBL/GenBank/DDBJ databases">
        <title>Coherence of Microcystis species and biogeography revealed through population genomics.</title>
        <authorList>
            <person name="Perez-Carrascal O.M."/>
            <person name="Terrat Y."/>
            <person name="Giani A."/>
            <person name="Fortin N."/>
            <person name="Tromas N."/>
            <person name="Shapiro B.J."/>
        </authorList>
    </citation>
    <scope>NUCLEOTIDE SEQUENCE [LARGE SCALE GENOMIC DNA]</scope>
    <source>
        <strain evidence="1">Ma_MB_F_20061100_S20D</strain>
    </source>
</reference>
<organism evidence="1 2">
    <name type="scientific">Microcystis aeruginosa Ma_MB_F_20061100_S20D</name>
    <dbReference type="NCBI Taxonomy" id="2486253"/>
    <lineage>
        <taxon>Bacteria</taxon>
        <taxon>Bacillati</taxon>
        <taxon>Cyanobacteriota</taxon>
        <taxon>Cyanophyceae</taxon>
        <taxon>Oscillatoriophycideae</taxon>
        <taxon>Chroococcales</taxon>
        <taxon>Microcystaceae</taxon>
        <taxon>Microcystis</taxon>
    </lineage>
</organism>
<accession>A0A552EM76</accession>
<protein>
    <recommendedName>
        <fullName evidence="3">CopG family transcriptional regulator</fullName>
    </recommendedName>
</protein>
<proteinExistence type="predicted"/>
<dbReference type="Proteomes" id="UP000315113">
    <property type="component" value="Unassembled WGS sequence"/>
</dbReference>
<evidence type="ECO:0008006" key="3">
    <source>
        <dbReference type="Google" id="ProtNLM"/>
    </source>
</evidence>
<comment type="caution">
    <text evidence="1">The sequence shown here is derived from an EMBL/GenBank/DDBJ whole genome shotgun (WGS) entry which is preliminary data.</text>
</comment>
<name>A0A552EM76_MICAE</name>
<dbReference type="EMBL" id="SFBH01000087">
    <property type="protein sequence ID" value="TRU35573.1"/>
    <property type="molecule type" value="Genomic_DNA"/>
</dbReference>